<keyword evidence="1" id="KW-0808">Transferase</keyword>
<dbReference type="GO" id="GO:0016740">
    <property type="term" value="F:transferase activity"/>
    <property type="evidence" value="ECO:0007669"/>
    <property type="project" value="UniProtKB-KW"/>
</dbReference>
<dbReference type="EMBL" id="MTQA01000136">
    <property type="protein sequence ID" value="PNP76808.1"/>
    <property type="molecule type" value="Genomic_DNA"/>
</dbReference>
<sequence>MGLACIIESRHQLAGLETTQWHLVKFRDWMDIPYAEAVEGRYPHVPNCVEIATMSSEERQKLIRDYLAASKGTEAEAVAISLYRIFNNSVRFFTGEADPLEVLMADNILMRMYDFTNNADHLHFLTLLGHKKPTMRVLEIGAGTGGTTATILPALRSDQGERMYGTYVYSDISAGFFMGAKERFRDYHAIEYSVLDITQDPISQGFEEGSFDLIMSSNCLHATPDLAKTLSNVRKLLHPEGRLFLMELSPESSKSVNYIMGPLVGWWLSEDGRENEPYVSAGI</sequence>
<dbReference type="Gene3D" id="3.40.50.150">
    <property type="entry name" value="Vaccinia Virus protein VP39"/>
    <property type="match status" value="1"/>
</dbReference>
<comment type="caution">
    <text evidence="3">The sequence shown here is derived from an EMBL/GenBank/DDBJ whole genome shotgun (WGS) entry which is preliminary data.</text>
</comment>
<dbReference type="Proteomes" id="UP000236664">
    <property type="component" value="Unassembled WGS sequence"/>
</dbReference>
<reference evidence="3 4" key="1">
    <citation type="submission" date="2017-06" db="EMBL/GenBank/DDBJ databases">
        <title>Genome of Fusarium nygamai isolate CS10214.</title>
        <authorList>
            <person name="Gardiner D.M."/>
            <person name="Obanor F."/>
            <person name="Kazan K."/>
        </authorList>
    </citation>
    <scope>NUCLEOTIDE SEQUENCE [LARGE SCALE GENOMIC DNA]</scope>
    <source>
        <strain evidence="3 4">CS10214</strain>
    </source>
</reference>
<gene>
    <name evidence="3" type="ORF">FNYG_09824</name>
</gene>
<dbReference type="PANTHER" id="PTHR45681:SF6">
    <property type="entry name" value="POLYKETIDE SYNTHASE 37"/>
    <property type="match status" value="1"/>
</dbReference>
<dbReference type="OrthoDB" id="329835at2759"/>
<dbReference type="InterPro" id="IPR050444">
    <property type="entry name" value="Polyketide_Synthase"/>
</dbReference>
<dbReference type="CDD" id="cd02440">
    <property type="entry name" value="AdoMet_MTases"/>
    <property type="match status" value="1"/>
</dbReference>
<dbReference type="InterPro" id="IPR029063">
    <property type="entry name" value="SAM-dependent_MTases_sf"/>
</dbReference>
<dbReference type="STRING" id="42673.A0A2K0W3E2"/>
<keyword evidence="4" id="KW-1185">Reference proteome</keyword>
<dbReference type="AlphaFoldDB" id="A0A2K0W3E2"/>
<organism evidence="3 4">
    <name type="scientific">Gibberella nygamai</name>
    <name type="common">Bean root rot disease fungus</name>
    <name type="synonym">Fusarium nygamai</name>
    <dbReference type="NCBI Taxonomy" id="42673"/>
    <lineage>
        <taxon>Eukaryota</taxon>
        <taxon>Fungi</taxon>
        <taxon>Dikarya</taxon>
        <taxon>Ascomycota</taxon>
        <taxon>Pezizomycotina</taxon>
        <taxon>Sordariomycetes</taxon>
        <taxon>Hypocreomycetidae</taxon>
        <taxon>Hypocreales</taxon>
        <taxon>Nectriaceae</taxon>
        <taxon>Fusarium</taxon>
        <taxon>Fusarium fujikuroi species complex</taxon>
    </lineage>
</organism>
<evidence type="ECO:0000259" key="2">
    <source>
        <dbReference type="Pfam" id="PF08242"/>
    </source>
</evidence>
<evidence type="ECO:0000313" key="3">
    <source>
        <dbReference type="EMBL" id="PNP76808.1"/>
    </source>
</evidence>
<accession>A0A2K0W3E2</accession>
<dbReference type="InterPro" id="IPR013217">
    <property type="entry name" value="Methyltransf_12"/>
</dbReference>
<feature type="domain" description="Methyltransferase type 12" evidence="2">
    <location>
        <begin position="138"/>
        <end position="243"/>
    </location>
</feature>
<evidence type="ECO:0000313" key="4">
    <source>
        <dbReference type="Proteomes" id="UP000236664"/>
    </source>
</evidence>
<proteinExistence type="predicted"/>
<name>A0A2K0W3E2_GIBNY</name>
<dbReference type="Pfam" id="PF08242">
    <property type="entry name" value="Methyltransf_12"/>
    <property type="match status" value="1"/>
</dbReference>
<evidence type="ECO:0000256" key="1">
    <source>
        <dbReference type="ARBA" id="ARBA00022679"/>
    </source>
</evidence>
<protein>
    <recommendedName>
        <fullName evidence="2">Methyltransferase type 12 domain-containing protein</fullName>
    </recommendedName>
</protein>
<dbReference type="PANTHER" id="PTHR45681">
    <property type="entry name" value="POLYKETIDE SYNTHASE 44-RELATED"/>
    <property type="match status" value="1"/>
</dbReference>
<dbReference type="SUPFAM" id="SSF53335">
    <property type="entry name" value="S-adenosyl-L-methionine-dependent methyltransferases"/>
    <property type="match status" value="1"/>
</dbReference>